<gene>
    <name evidence="1" type="ORF">D778_01337</name>
</gene>
<dbReference type="Proteomes" id="UP000012024">
    <property type="component" value="Unassembled WGS sequence"/>
</dbReference>
<evidence type="ECO:0000313" key="1">
    <source>
        <dbReference type="EMBL" id="EMQ93927.1"/>
    </source>
</evidence>
<accession>M7MCN8</accession>
<dbReference type="OrthoDB" id="1446281at2"/>
<dbReference type="GeneID" id="98642509"/>
<organism evidence="1 2">
    <name type="scientific">Xanthomarina gelatinilytica</name>
    <dbReference type="NCBI Taxonomy" id="1137281"/>
    <lineage>
        <taxon>Bacteria</taxon>
        <taxon>Pseudomonadati</taxon>
        <taxon>Bacteroidota</taxon>
        <taxon>Flavobacteriia</taxon>
        <taxon>Flavobacteriales</taxon>
        <taxon>Flavobacteriaceae</taxon>
        <taxon>Xanthomarina</taxon>
    </lineage>
</organism>
<protein>
    <submittedName>
        <fullName evidence="1">Uncharacterized protein</fullName>
    </submittedName>
</protein>
<dbReference type="RefSeq" id="WP_007651585.1">
    <property type="nucleotide sequence ID" value="NZ_ANLA01000024.1"/>
</dbReference>
<dbReference type="AlphaFoldDB" id="M7MCN8"/>
<name>M7MCN8_9FLAO</name>
<comment type="caution">
    <text evidence="1">The sequence shown here is derived from an EMBL/GenBank/DDBJ whole genome shotgun (WGS) entry which is preliminary data.</text>
</comment>
<proteinExistence type="predicted"/>
<dbReference type="EMBL" id="ANLA01000024">
    <property type="protein sequence ID" value="EMQ93927.1"/>
    <property type="molecule type" value="Genomic_DNA"/>
</dbReference>
<sequence length="121" mass="13773">MIRNLVALSLLFAYTLSISVSIQNFIVETVFDNSQQQDVAVNLLNSKTPELSIFPDLEPLGDLANENVHNVQVTNSKTTFQSFKEVEIYTLTKDSQYLYKSKHIQPGLDIETLLYPFHTFS</sequence>
<keyword evidence="2" id="KW-1185">Reference proteome</keyword>
<dbReference type="PATRIC" id="fig|1137281.3.peg.2694"/>
<reference evidence="1 2" key="1">
    <citation type="submission" date="2012-12" db="EMBL/GenBank/DDBJ databases">
        <title>Genome assembly of Formosa sp. AK20.</title>
        <authorList>
            <person name="Kumar R."/>
            <person name="Khatri I."/>
            <person name="Vaidya B."/>
            <person name="Subramanian S."/>
            <person name="Pinnaka A."/>
        </authorList>
    </citation>
    <scope>NUCLEOTIDE SEQUENCE [LARGE SCALE GENOMIC DNA]</scope>
    <source>
        <strain evidence="1 2">AK20</strain>
    </source>
</reference>
<evidence type="ECO:0000313" key="2">
    <source>
        <dbReference type="Proteomes" id="UP000012024"/>
    </source>
</evidence>